<feature type="region of interest" description="Disordered" evidence="1">
    <location>
        <begin position="16"/>
        <end position="36"/>
    </location>
</feature>
<reference evidence="2" key="1">
    <citation type="submission" date="2014-11" db="EMBL/GenBank/DDBJ databases">
        <authorList>
            <person name="Amaro Gonzalez C."/>
        </authorList>
    </citation>
    <scope>NUCLEOTIDE SEQUENCE</scope>
</reference>
<sequence>MILPCDRLAARPGCIPASRPKHAGIGSRTPLRPCSG</sequence>
<proteinExistence type="predicted"/>
<evidence type="ECO:0000313" key="2">
    <source>
        <dbReference type="EMBL" id="JAH62168.1"/>
    </source>
</evidence>
<dbReference type="AlphaFoldDB" id="A0A0E9UB19"/>
<organism evidence="2">
    <name type="scientific">Anguilla anguilla</name>
    <name type="common">European freshwater eel</name>
    <name type="synonym">Muraena anguilla</name>
    <dbReference type="NCBI Taxonomy" id="7936"/>
    <lineage>
        <taxon>Eukaryota</taxon>
        <taxon>Metazoa</taxon>
        <taxon>Chordata</taxon>
        <taxon>Craniata</taxon>
        <taxon>Vertebrata</taxon>
        <taxon>Euteleostomi</taxon>
        <taxon>Actinopterygii</taxon>
        <taxon>Neopterygii</taxon>
        <taxon>Teleostei</taxon>
        <taxon>Anguilliformes</taxon>
        <taxon>Anguillidae</taxon>
        <taxon>Anguilla</taxon>
    </lineage>
</organism>
<dbReference type="EMBL" id="GBXM01046409">
    <property type="protein sequence ID" value="JAH62168.1"/>
    <property type="molecule type" value="Transcribed_RNA"/>
</dbReference>
<evidence type="ECO:0000256" key="1">
    <source>
        <dbReference type="SAM" id="MobiDB-lite"/>
    </source>
</evidence>
<protein>
    <submittedName>
        <fullName evidence="2">Uncharacterized protein</fullName>
    </submittedName>
</protein>
<accession>A0A0E9UB19</accession>
<name>A0A0E9UB19_ANGAN</name>
<reference evidence="2" key="2">
    <citation type="journal article" date="2015" name="Fish Shellfish Immunol.">
        <title>Early steps in the European eel (Anguilla anguilla)-Vibrio vulnificus interaction in the gills: Role of the RtxA13 toxin.</title>
        <authorList>
            <person name="Callol A."/>
            <person name="Pajuelo D."/>
            <person name="Ebbesson L."/>
            <person name="Teles M."/>
            <person name="MacKenzie S."/>
            <person name="Amaro C."/>
        </authorList>
    </citation>
    <scope>NUCLEOTIDE SEQUENCE</scope>
</reference>